<feature type="compositionally biased region" description="Polar residues" evidence="1">
    <location>
        <begin position="537"/>
        <end position="548"/>
    </location>
</feature>
<feature type="compositionally biased region" description="Low complexity" evidence="1">
    <location>
        <begin position="1192"/>
        <end position="1202"/>
    </location>
</feature>
<dbReference type="RefSeq" id="XP_042924475.1">
    <property type="nucleotide sequence ID" value="XM_043063769.1"/>
</dbReference>
<dbReference type="Proteomes" id="UP000006906">
    <property type="component" value="Chromosome 6"/>
</dbReference>
<feature type="region of interest" description="Disordered" evidence="1">
    <location>
        <begin position="1240"/>
        <end position="1310"/>
    </location>
</feature>
<dbReference type="InterPro" id="IPR040441">
    <property type="entry name" value="CFA20/CFAP20DC"/>
</dbReference>
<dbReference type="EMBL" id="CM008967">
    <property type="protein sequence ID" value="PNW83171.1"/>
    <property type="molecule type" value="Genomic_DNA"/>
</dbReference>
<evidence type="ECO:0000259" key="2">
    <source>
        <dbReference type="Pfam" id="PF05018"/>
    </source>
</evidence>
<feature type="region of interest" description="Disordered" evidence="1">
    <location>
        <begin position="1437"/>
        <end position="1459"/>
    </location>
</feature>
<dbReference type="GeneID" id="5716814"/>
<feature type="region of interest" description="Disordered" evidence="1">
    <location>
        <begin position="1004"/>
        <end position="1106"/>
    </location>
</feature>
<feature type="region of interest" description="Disordered" evidence="1">
    <location>
        <begin position="473"/>
        <end position="560"/>
    </location>
</feature>
<reference evidence="3 4" key="1">
    <citation type="journal article" date="2007" name="Science">
        <title>The Chlamydomonas genome reveals the evolution of key animal and plant functions.</title>
        <authorList>
            <person name="Merchant S.S."/>
            <person name="Prochnik S.E."/>
            <person name="Vallon O."/>
            <person name="Harris E.H."/>
            <person name="Karpowicz S.J."/>
            <person name="Witman G.B."/>
            <person name="Terry A."/>
            <person name="Salamov A."/>
            <person name="Fritz-Laylin L.K."/>
            <person name="Marechal-Drouard L."/>
            <person name="Marshall W.F."/>
            <person name="Qu L.H."/>
            <person name="Nelson D.R."/>
            <person name="Sanderfoot A.A."/>
            <person name="Spalding M.H."/>
            <person name="Kapitonov V.V."/>
            <person name="Ren Q."/>
            <person name="Ferris P."/>
            <person name="Lindquist E."/>
            <person name="Shapiro H."/>
            <person name="Lucas S.M."/>
            <person name="Grimwood J."/>
            <person name="Schmutz J."/>
            <person name="Cardol P."/>
            <person name="Cerutti H."/>
            <person name="Chanfreau G."/>
            <person name="Chen C.L."/>
            <person name="Cognat V."/>
            <person name="Croft M.T."/>
            <person name="Dent R."/>
            <person name="Dutcher S."/>
            <person name="Fernandez E."/>
            <person name="Fukuzawa H."/>
            <person name="Gonzalez-Ballester D."/>
            <person name="Gonzalez-Halphen D."/>
            <person name="Hallmann A."/>
            <person name="Hanikenne M."/>
            <person name="Hippler M."/>
            <person name="Inwood W."/>
            <person name="Jabbari K."/>
            <person name="Kalanon M."/>
            <person name="Kuras R."/>
            <person name="Lefebvre P.A."/>
            <person name="Lemaire S.D."/>
            <person name="Lobanov A.V."/>
            <person name="Lohr M."/>
            <person name="Manuell A."/>
            <person name="Meier I."/>
            <person name="Mets L."/>
            <person name="Mittag M."/>
            <person name="Mittelmeier T."/>
            <person name="Moroney J.V."/>
            <person name="Moseley J."/>
            <person name="Napoli C."/>
            <person name="Nedelcu A.M."/>
            <person name="Niyogi K."/>
            <person name="Novoselov S.V."/>
            <person name="Paulsen I.T."/>
            <person name="Pazour G."/>
            <person name="Purton S."/>
            <person name="Ral J.P."/>
            <person name="Riano-Pachon D.M."/>
            <person name="Riekhof W."/>
            <person name="Rymarquis L."/>
            <person name="Schroda M."/>
            <person name="Stern D."/>
            <person name="Umen J."/>
            <person name="Willows R."/>
            <person name="Wilson N."/>
            <person name="Zimmer S.L."/>
            <person name="Allmer J."/>
            <person name="Balk J."/>
            <person name="Bisova K."/>
            <person name="Chen C.J."/>
            <person name="Elias M."/>
            <person name="Gendler K."/>
            <person name="Hauser C."/>
            <person name="Lamb M.R."/>
            <person name="Ledford H."/>
            <person name="Long J.C."/>
            <person name="Minagawa J."/>
            <person name="Page M.D."/>
            <person name="Pan J."/>
            <person name="Pootakham W."/>
            <person name="Roje S."/>
            <person name="Rose A."/>
            <person name="Stahlberg E."/>
            <person name="Terauchi A.M."/>
            <person name="Yang P."/>
            <person name="Ball S."/>
            <person name="Bowler C."/>
            <person name="Dieckmann C.L."/>
            <person name="Gladyshev V.N."/>
            <person name="Green P."/>
            <person name="Jorgensen R."/>
            <person name="Mayfield S."/>
            <person name="Mueller-Roeber B."/>
            <person name="Rajamani S."/>
            <person name="Sayre R.T."/>
            <person name="Brokstein P."/>
            <person name="Dubchak I."/>
            <person name="Goodstein D."/>
            <person name="Hornick L."/>
            <person name="Huang Y.W."/>
            <person name="Jhaveri J."/>
            <person name="Luo Y."/>
            <person name="Martinez D."/>
            <person name="Ngau W.C."/>
            <person name="Otillar B."/>
            <person name="Poliakov A."/>
            <person name="Porter A."/>
            <person name="Szajkowski L."/>
            <person name="Werner G."/>
            <person name="Zhou K."/>
            <person name="Grigoriev I.V."/>
            <person name="Rokhsar D.S."/>
            <person name="Grossman A.R."/>
        </authorList>
    </citation>
    <scope>NUCLEOTIDE SEQUENCE [LARGE SCALE GENOMIC DNA]</scope>
    <source>
        <strain evidence="4">CC-503</strain>
    </source>
</reference>
<feature type="compositionally biased region" description="Low complexity" evidence="1">
    <location>
        <begin position="1067"/>
        <end position="1086"/>
    </location>
</feature>
<feature type="compositionally biased region" description="Gly residues" evidence="1">
    <location>
        <begin position="489"/>
        <end position="507"/>
    </location>
</feature>
<dbReference type="InterPro" id="IPR007714">
    <property type="entry name" value="CFA20_dom"/>
</dbReference>
<dbReference type="KEGG" id="cre:CHLRE_06g309750v5"/>
<organism evidence="3 4">
    <name type="scientific">Chlamydomonas reinhardtii</name>
    <name type="common">Chlamydomonas smithii</name>
    <dbReference type="NCBI Taxonomy" id="3055"/>
    <lineage>
        <taxon>Eukaryota</taxon>
        <taxon>Viridiplantae</taxon>
        <taxon>Chlorophyta</taxon>
        <taxon>core chlorophytes</taxon>
        <taxon>Chlorophyceae</taxon>
        <taxon>CS clade</taxon>
        <taxon>Chlamydomonadales</taxon>
        <taxon>Chlamydomonadaceae</taxon>
        <taxon>Chlamydomonas</taxon>
    </lineage>
</organism>
<protein>
    <recommendedName>
        <fullName evidence="2">CFA20 domain-containing protein</fullName>
    </recommendedName>
</protein>
<feature type="compositionally biased region" description="Polar residues" evidence="1">
    <location>
        <begin position="386"/>
        <end position="401"/>
    </location>
</feature>
<feature type="compositionally biased region" description="Low complexity" evidence="1">
    <location>
        <begin position="444"/>
        <end position="457"/>
    </location>
</feature>
<feature type="compositionally biased region" description="Gly residues" evidence="1">
    <location>
        <begin position="1392"/>
        <end position="1402"/>
    </location>
</feature>
<feature type="compositionally biased region" description="Low complexity" evidence="1">
    <location>
        <begin position="315"/>
        <end position="351"/>
    </location>
</feature>
<sequence length="1514" mass="144368">MFSNEYQGGTHVEVLGTQGQNPLSAWKVSGPQKGVQKVYDKALKGYVFACGAGCKMALPRDDRSSLGLSQPHLLLQLEIGLGGPFSVEVGVTDSSGTRRRMILSSSFSELKSTPLHCQVPLSSVPRDAWLNLVLPLADLAAAVFRPGGGGGGGGLGGSGPLYRSLDSLHLAGTCRLRRVCTLRDAPHLPQEGHDGQAMAPVKPLDFPPGLDCHTLLLDPRSMAFVSHTPANGGGGSGVGLGATGTGLGATGAGGGGSGGAGGGLGVVGTSTGATRTRPAALSLTHTSGGPGGGVVALGAVGTGRNSNSGTGAALGARPHPHGGVHPAPAAHHGGPVAAALAGAAPAGAPGSSDDDDSGSGMAAASAGGLSGAPSGQLSGPLASLVEGSNLTGTLSGQSTPTGRHAPAAAPPSPWAISRGPATVGQAGAGAGHGHGHGEHPPPSRLGRSPGSLLSPNGAAAAAAAGGLSLLSLAPASGGRPPRGHTHGGASAGGAPSGGAGAADGHGGNTAEDPTGGDASPFGGRRAVSAQTAVRHGVSSTVPGGDSSTAPSGSGVVLGGAGVPGQGGAMAGASGAAAGGAGMPRSPPWPRSVMSKRAQSGPARISTEAMAQGLGETQAPDNMPMSPSLVPRHGRRAHNASNFPPTIVEHEALSMSGGGAPPGNGGGVGGSNAIPAVPPSLPRSPNRSPARQRPAQVGLSGAAREPQSPSLPMLRPVRTDASAAASGRGGMEPPSPSVLLPSCGSPFAPLTSVLTVRGGVDASIDFSQQHASSAHPNLRVGDLAADGVVMPCSPSFISTLTRHNSQRAHRYGGGGAAASGAAAAGGGGGAGAFGGGAPGPSMDFSSDSDDCGGGGGNQHAGAASTAPGLAAAGAAGMLELPATVPRIRTRPPAGAPPSPATGRGPGEAAAAAGPALRRNSSGPSTGAASATSGSATRRTPDVDTPTRRAAAGAGGGAGPAGAAAMSGRTSPATPHRAAANAAAAGRSGAAGAAGKAGTVAGAGAGAGAGAAGGGGSTVAASSPARQRPTPPPNGRTGAGPTTPGRGRGGAIANAHVPDRLPPLGAGRGASSTPAGGRSAGRGAAAGASGPGGHGGPSRARTTATNEVDVEESITLTAGMWGGFGVDEDDDMLGSRHFRSPGGHGGSDEERGGDMATGPSFGHGLAALGGADESGDGVSPGRGWGGGGGGGAAGAALPPMGASGPSPPGSAMGGARGVGGAGGGSVFGGAAGGALWPPRVPGLGGEELPASPTRYPAAAVGPLSPPIRRSGNRSGGSTEVPPPQHYQPTLTGHIAPLDNSPLQPSEGGREATFNGFAHFAPRRGSGNGGDGLDGVRASSPLAAPLPFDPLLDEEALLAGHHHAGGLLGAYGFGHLDPHDDPMAAAERMPDGATGADGGGGGGGTDWSRVGTGPTPPELLNPHRAFTPPVVPASKALGVALPPGGRTGGGRGGAGRGGRGGQVLKVAGGKEAAPPQPPASRPVIVPSVRESMVDLVYDPVLNCYYDGNTGQYYELKT</sequence>
<accession>A0A2K3DRK1</accession>
<feature type="region of interest" description="Disordered" evidence="1">
    <location>
        <begin position="1316"/>
        <end position="1335"/>
    </location>
</feature>
<feature type="region of interest" description="Disordered" evidence="1">
    <location>
        <begin position="837"/>
        <end position="863"/>
    </location>
</feature>
<evidence type="ECO:0000313" key="3">
    <source>
        <dbReference type="EMBL" id="PNW83171.1"/>
    </source>
</evidence>
<dbReference type="InParanoid" id="A0A2K3DRK1"/>
<dbReference type="PANTHER" id="PTHR12458">
    <property type="entry name" value="ORF PROTEIN"/>
    <property type="match status" value="1"/>
</dbReference>
<feature type="region of interest" description="Disordered" evidence="1">
    <location>
        <begin position="652"/>
        <end position="736"/>
    </location>
</feature>
<feature type="compositionally biased region" description="Gly residues" evidence="1">
    <location>
        <begin position="1176"/>
        <end position="1191"/>
    </location>
</feature>
<feature type="region of interest" description="Disordered" evidence="1">
    <location>
        <begin position="886"/>
        <end position="979"/>
    </location>
</feature>
<gene>
    <name evidence="3" type="ORF">CHLRE_06g309750v5</name>
</gene>
<feature type="compositionally biased region" description="Gly residues" evidence="1">
    <location>
        <begin position="1442"/>
        <end position="1458"/>
    </location>
</feature>
<feature type="compositionally biased region" description="Low complexity" evidence="1">
    <location>
        <begin position="1033"/>
        <end position="1043"/>
    </location>
</feature>
<evidence type="ECO:0000313" key="4">
    <source>
        <dbReference type="Proteomes" id="UP000006906"/>
    </source>
</evidence>
<feature type="region of interest" description="Disordered" evidence="1">
    <location>
        <begin position="575"/>
        <end position="594"/>
    </location>
</feature>
<evidence type="ECO:0000256" key="1">
    <source>
        <dbReference type="SAM" id="MobiDB-lite"/>
    </source>
</evidence>
<name>A0A2K3DRK1_CHLRE</name>
<feature type="compositionally biased region" description="Gly residues" evidence="1">
    <location>
        <begin position="1004"/>
        <end position="1015"/>
    </location>
</feature>
<feature type="compositionally biased region" description="Low complexity" evidence="1">
    <location>
        <begin position="899"/>
        <end position="936"/>
    </location>
</feature>
<dbReference type="OrthoDB" id="10261083at2759"/>
<feature type="region of interest" description="Disordered" evidence="1">
    <location>
        <begin position="282"/>
        <end position="457"/>
    </location>
</feature>
<feature type="compositionally biased region" description="Low complexity" evidence="1">
    <location>
        <begin position="358"/>
        <end position="381"/>
    </location>
</feature>
<dbReference type="STRING" id="3055.A0A2K3DRK1"/>
<feature type="region of interest" description="Disordered" evidence="1">
    <location>
        <begin position="1130"/>
        <end position="1215"/>
    </location>
</feature>
<dbReference type="Gramene" id="PNW83171">
    <property type="protein sequence ID" value="PNW83171"/>
    <property type="gene ID" value="CHLRE_06g309750v5"/>
</dbReference>
<feature type="compositionally biased region" description="Gly residues" evidence="1">
    <location>
        <begin position="655"/>
        <end position="669"/>
    </location>
</feature>
<dbReference type="Pfam" id="PF05018">
    <property type="entry name" value="CFA20_dom"/>
    <property type="match status" value="1"/>
</dbReference>
<feature type="region of interest" description="Disordered" evidence="1">
    <location>
        <begin position="1376"/>
        <end position="1410"/>
    </location>
</feature>
<keyword evidence="4" id="KW-1185">Reference proteome</keyword>
<proteinExistence type="predicted"/>
<feature type="domain" description="CFA20" evidence="2">
    <location>
        <begin position="1"/>
        <end position="179"/>
    </location>
</feature>